<accession>A0A4Q9QHM9</accession>
<dbReference type="GO" id="GO:0003700">
    <property type="term" value="F:DNA-binding transcription factor activity"/>
    <property type="evidence" value="ECO:0007669"/>
    <property type="project" value="InterPro"/>
</dbReference>
<keyword evidence="3" id="KW-0238">DNA-binding</keyword>
<dbReference type="PANTHER" id="PTHR30537:SF31">
    <property type="entry name" value="TRANSCRIPTIONAL REGULATOR, LYSR FAMILY"/>
    <property type="match status" value="1"/>
</dbReference>
<dbReference type="PANTHER" id="PTHR30537">
    <property type="entry name" value="HTH-TYPE TRANSCRIPTIONAL REGULATOR"/>
    <property type="match status" value="1"/>
</dbReference>
<dbReference type="Proteomes" id="UP000292302">
    <property type="component" value="Unassembled WGS sequence"/>
</dbReference>
<dbReference type="InterPro" id="IPR036390">
    <property type="entry name" value="WH_DNA-bd_sf"/>
</dbReference>
<evidence type="ECO:0000256" key="1">
    <source>
        <dbReference type="ARBA" id="ARBA00009437"/>
    </source>
</evidence>
<dbReference type="InterPro" id="IPR058163">
    <property type="entry name" value="LysR-type_TF_proteobact-type"/>
</dbReference>
<comment type="caution">
    <text evidence="6">The sequence shown here is derived from an EMBL/GenBank/DDBJ whole genome shotgun (WGS) entry which is preliminary data.</text>
</comment>
<dbReference type="EMBL" id="QJUI01000025">
    <property type="protein sequence ID" value="TBU72425.1"/>
    <property type="molecule type" value="Genomic_DNA"/>
</dbReference>
<evidence type="ECO:0000313" key="7">
    <source>
        <dbReference type="Proteomes" id="UP000292302"/>
    </source>
</evidence>
<evidence type="ECO:0000256" key="2">
    <source>
        <dbReference type="ARBA" id="ARBA00023015"/>
    </source>
</evidence>
<sequence length="324" mass="35119">MQRSTHDNTASHKPQLKAATQASILGELYWLICVVEAGSFSAAAERTGIAKSSLSRRIILLEKRLQVQLLNRSTRSFSMTALGERIYRHALDMLSAAEAAEATAQEANGTPSGLLQLCAPAIFSDWLLERLGRFQARHPKVSFALINRDGQTELSAQRLDLSLSLDEAPSNSSDIVARPLARLQNVIVGNAALLERLGHPLRLDSVDDQHLLAFGTPQSPRPWLLADGQRPLHNSAFSSPSLQTLLNAARAGIGLACLPLHACHDDLQRGSLQASCPQERPASGTLYALTPAHRGITPAVRGLIQYIRHDLSQAQHPGMQPVAD</sequence>
<dbReference type="OrthoDB" id="9786526at2"/>
<gene>
    <name evidence="6" type="ORF">DNK06_22105</name>
</gene>
<dbReference type="InterPro" id="IPR000847">
    <property type="entry name" value="LysR_HTH_N"/>
</dbReference>
<dbReference type="InterPro" id="IPR036388">
    <property type="entry name" value="WH-like_DNA-bd_sf"/>
</dbReference>
<dbReference type="GO" id="GO:0006351">
    <property type="term" value="P:DNA-templated transcription"/>
    <property type="evidence" value="ECO:0007669"/>
    <property type="project" value="TreeGrafter"/>
</dbReference>
<evidence type="ECO:0000313" key="6">
    <source>
        <dbReference type="EMBL" id="TBU72425.1"/>
    </source>
</evidence>
<dbReference type="Gene3D" id="1.10.10.10">
    <property type="entry name" value="Winged helix-like DNA-binding domain superfamily/Winged helix DNA-binding domain"/>
    <property type="match status" value="1"/>
</dbReference>
<dbReference type="SUPFAM" id="SSF53850">
    <property type="entry name" value="Periplasmic binding protein-like II"/>
    <property type="match status" value="1"/>
</dbReference>
<dbReference type="RefSeq" id="WP_131182148.1">
    <property type="nucleotide sequence ID" value="NZ_QJUI01000025.1"/>
</dbReference>
<evidence type="ECO:0000256" key="4">
    <source>
        <dbReference type="ARBA" id="ARBA00023163"/>
    </source>
</evidence>
<keyword evidence="2" id="KW-0805">Transcription regulation</keyword>
<proteinExistence type="inferred from homology"/>
<protein>
    <submittedName>
        <fullName evidence="6">LysR family transcriptional regulator</fullName>
    </submittedName>
</protein>
<organism evidence="6 7">
    <name type="scientific">Phytopseudomonas daroniae</name>
    <dbReference type="NCBI Taxonomy" id="2487519"/>
    <lineage>
        <taxon>Bacteria</taxon>
        <taxon>Pseudomonadati</taxon>
        <taxon>Pseudomonadota</taxon>
        <taxon>Gammaproteobacteria</taxon>
        <taxon>Pseudomonadales</taxon>
        <taxon>Pseudomonadaceae</taxon>
        <taxon>Phytopseudomonas</taxon>
    </lineage>
</organism>
<dbReference type="GO" id="GO:0043565">
    <property type="term" value="F:sequence-specific DNA binding"/>
    <property type="evidence" value="ECO:0007669"/>
    <property type="project" value="TreeGrafter"/>
</dbReference>
<evidence type="ECO:0000259" key="5">
    <source>
        <dbReference type="PROSITE" id="PS50931"/>
    </source>
</evidence>
<dbReference type="AlphaFoldDB" id="A0A4Q9QHM9"/>
<dbReference type="FunFam" id="1.10.10.10:FF:000001">
    <property type="entry name" value="LysR family transcriptional regulator"/>
    <property type="match status" value="1"/>
</dbReference>
<dbReference type="Gene3D" id="3.40.190.290">
    <property type="match status" value="1"/>
</dbReference>
<dbReference type="Pfam" id="PF00126">
    <property type="entry name" value="HTH_1"/>
    <property type="match status" value="1"/>
</dbReference>
<feature type="domain" description="HTH lysR-type" evidence="5">
    <location>
        <begin position="31"/>
        <end position="80"/>
    </location>
</feature>
<dbReference type="Pfam" id="PF03466">
    <property type="entry name" value="LysR_substrate"/>
    <property type="match status" value="1"/>
</dbReference>
<reference evidence="6 7" key="1">
    <citation type="submission" date="2018-06" db="EMBL/GenBank/DDBJ databases">
        <title>Three novel Pseudomonas species isolated from symptomatic oak.</title>
        <authorList>
            <person name="Bueno-Gonzalez V."/>
            <person name="Brady C."/>
        </authorList>
    </citation>
    <scope>NUCLEOTIDE SEQUENCE [LARGE SCALE GENOMIC DNA]</scope>
    <source>
        <strain evidence="6 7">P9A</strain>
    </source>
</reference>
<keyword evidence="4" id="KW-0804">Transcription</keyword>
<name>A0A4Q9QHM9_9GAMM</name>
<evidence type="ECO:0000256" key="3">
    <source>
        <dbReference type="ARBA" id="ARBA00023125"/>
    </source>
</evidence>
<dbReference type="InterPro" id="IPR005119">
    <property type="entry name" value="LysR_subst-bd"/>
</dbReference>
<comment type="similarity">
    <text evidence="1">Belongs to the LysR transcriptional regulatory family.</text>
</comment>
<dbReference type="PROSITE" id="PS50931">
    <property type="entry name" value="HTH_LYSR"/>
    <property type="match status" value="1"/>
</dbReference>
<dbReference type="SUPFAM" id="SSF46785">
    <property type="entry name" value="Winged helix' DNA-binding domain"/>
    <property type="match status" value="1"/>
</dbReference>
<keyword evidence="7" id="KW-1185">Reference proteome</keyword>